<feature type="domain" description="Fibronectin type-III" evidence="3">
    <location>
        <begin position="970"/>
        <end position="1065"/>
    </location>
</feature>
<reference evidence="4 5" key="1">
    <citation type="submission" date="2013-07" db="EMBL/GenBank/DDBJ databases">
        <authorList>
            <person name="Genoscope - CEA"/>
        </authorList>
    </citation>
    <scope>NUCLEOTIDE SEQUENCE [LARGE SCALE GENOMIC DNA]</scope>
    <source>
        <strain evidence="4 5">G6</strain>
    </source>
</reference>
<dbReference type="STRING" id="1354304.XPG1_0963"/>
<dbReference type="InterPro" id="IPR053171">
    <property type="entry name" value="Viral_Tip_Attach_Protein"/>
</dbReference>
<dbReference type="Pfam" id="PF13550">
    <property type="entry name" value="Phage-tail_3"/>
    <property type="match status" value="1"/>
</dbReference>
<dbReference type="Pfam" id="PF24801">
    <property type="entry name" value="FNIII-A_GpJ"/>
    <property type="match status" value="1"/>
</dbReference>
<feature type="transmembrane region" description="Helical" evidence="2">
    <location>
        <begin position="95"/>
        <end position="113"/>
    </location>
</feature>
<keyword evidence="2" id="KW-1133">Transmembrane helix</keyword>
<dbReference type="PANTHER" id="PTHR36251:SF2">
    <property type="entry name" value="GIFSY-2 PROPHAGE HOST SPECIFICITY PROTEIN J, PHAGE LAMBDA"/>
    <property type="match status" value="1"/>
</dbReference>
<dbReference type="Proteomes" id="UP000032735">
    <property type="component" value="Chromosome"/>
</dbReference>
<dbReference type="InterPro" id="IPR032876">
    <property type="entry name" value="J_dom"/>
</dbReference>
<dbReference type="Gene3D" id="2.60.40.10">
    <property type="entry name" value="Immunoglobulins"/>
    <property type="match status" value="1"/>
</dbReference>
<feature type="region of interest" description="Disordered" evidence="1">
    <location>
        <begin position="221"/>
        <end position="276"/>
    </location>
</feature>
<dbReference type="CDD" id="cd00063">
    <property type="entry name" value="FN3"/>
    <property type="match status" value="1"/>
</dbReference>
<dbReference type="InterPro" id="IPR055385">
    <property type="entry name" value="GpJ_HDII-ins2"/>
</dbReference>
<dbReference type="EMBL" id="FO704551">
    <property type="protein sequence ID" value="CDG20618.1"/>
    <property type="molecule type" value="Genomic_DNA"/>
</dbReference>
<feature type="transmembrane region" description="Helical" evidence="2">
    <location>
        <begin position="119"/>
        <end position="140"/>
    </location>
</feature>
<dbReference type="PANTHER" id="PTHR36251">
    <property type="entry name" value="FELS-1 PROPHAGE HOST SPECIFICITY PROTEIN-RELATED"/>
    <property type="match status" value="1"/>
</dbReference>
<dbReference type="PROSITE" id="PS50853">
    <property type="entry name" value="FN3"/>
    <property type="match status" value="1"/>
</dbReference>
<organism evidence="4 5">
    <name type="scientific">Xenorhabdus poinarii G6</name>
    <dbReference type="NCBI Taxonomy" id="1354304"/>
    <lineage>
        <taxon>Bacteria</taxon>
        <taxon>Pseudomonadati</taxon>
        <taxon>Pseudomonadota</taxon>
        <taxon>Gammaproteobacteria</taxon>
        <taxon>Enterobacterales</taxon>
        <taxon>Morganellaceae</taxon>
        <taxon>Xenorhabdus</taxon>
    </lineage>
</organism>
<dbReference type="InterPro" id="IPR003961">
    <property type="entry name" value="FN3_dom"/>
</dbReference>
<name>A0A068R0A0_9GAMM</name>
<dbReference type="KEGG" id="xpo:XPG1_0963"/>
<keyword evidence="5" id="KW-1185">Reference proteome</keyword>
<protein>
    <submittedName>
        <fullName evidence="4">Putative phage host specificity protein ( phage tail protein) (Modular protein)</fullName>
    </submittedName>
</protein>
<dbReference type="Pfam" id="PF09327">
    <property type="entry name" value="Phage_Tail_Tip"/>
    <property type="match status" value="1"/>
</dbReference>
<dbReference type="InterPro" id="IPR013783">
    <property type="entry name" value="Ig-like_fold"/>
</dbReference>
<proteinExistence type="predicted"/>
<dbReference type="HOGENOM" id="CLU_000143_3_0_6"/>
<evidence type="ECO:0000256" key="2">
    <source>
        <dbReference type="SAM" id="Phobius"/>
    </source>
</evidence>
<keyword evidence="2" id="KW-0812">Transmembrane</keyword>
<gene>
    <name evidence="4" type="ORF">XPG1_0963</name>
</gene>
<keyword evidence="2" id="KW-0472">Membrane</keyword>
<dbReference type="InterPro" id="IPR015406">
    <property type="entry name" value="GpJ_CSF"/>
</dbReference>
<sequence>MAYIDPPLRTIRLHGVLATKFGATFEYAARDAPHAIRASCKLIAGFEEFMINAHKQGIVFSVIVGGRSYDKDELDMTKGSRDIHIMPVISGSKRAGLFQTMLGVAMIGAAMWLGPAGWAAFGAGGFAGGALALGGAAMVLGGVSQMLAPQPPGLGMRESPENKPSYAFGGAVNTTAQGNPVALLYGTREIGGAIISAGVYTEDQYQTDQIEKQRKYNFKDMMQGKPYDDWKTEENQRKDREQRQEEEKNGQNAHNNAPNIAGAKGGGGGHTPTEMPDNIQSTAVARVLLALGEGEVVNDLTARNIYLDGTPLQNDDGTMNFEGVKWEFRPGTQHQRYIPGMAAAENEIRIGTEIKTTQPWVKYIANTKLSAVRIRLGWPVLRAQKSNGDTVGCRVDYVIELSTDGGSYQAIYDTCIDAKTTTLYERSYRINLPEAKTGWTVRVVRKTADSTSERVVDKMNIMAFTEIIDAKFRYPNTALLYIEFDARLFNGNVPLISCRLKGRIIRVPSNYDPVNRTYSGIWDGTFKWAHSYNPAWVLYDILLNEMSGLGDKIDTTQIDETELYRVAQYCDQLVPDGRGGTEPRFTCDVYIQSREEAHKVLTDIGAIFRGSVYWGGNQFVALADMPDDIAYIFTQASVINGEFVYSSGAERSRSTVAMVSWSNPDNHYKDEVEVVSDDALIRRYGINQIDITAIGCTRQSEAQRRGKWAILTNSRDTMVSFQVGLDGQIPLPGQIIGVAHKNRAGRVIGGRIQSVDGRNITLDRKPDATAGDRLLVNLPSGASQGRTIQAVHDNIVTVTTAYSETPVAEAGWAVDAHDLVIQQYRVVGIKDNNDGTFEINGLYHDPDKFARIDTGARIDERPISVIPASVQPPPSSVSIQGFSFVQQGISTTTVQISWTAADGAVAYVGEWRRDGGNWVTIPRASASEFEIPNAYSGRYQARIKAINSFDIPSLFASSEEVTIKGKEGNPPTPLAFRTTPIIFGIQIDWGFAPQTDDTLKTEIQYSPTHDGEGLMLLADIPYPQRTHTMQGLAAGVAFYFRARLVDKSGNQSPWTEFVRGESSSDVSWITQVVGDQFLTTEAGQRLQEQLDYQAEASLINASAIHQVGNELLTRDGENKAEIKRIDRVFANKTEAWAQSIKEVKSSVGENRSSILENQKTINKLDSSLAESEQRVQAQFKHQSALIETKATTVFDHKGGSATHTIRAGIIDANGNYHDAGMAISAETKNGKVETHFAVRANQFMVLNPSNGKMETVFVIKNGQVFFREGFIDLATIQNLLVGMDIKSTNYIPNQRGFRFDAQTGFLEINGGGHGYRTQFKDTGMYVFNSNGVAIIELGVFL</sequence>
<evidence type="ECO:0000256" key="1">
    <source>
        <dbReference type="SAM" id="MobiDB-lite"/>
    </source>
</evidence>
<evidence type="ECO:0000259" key="3">
    <source>
        <dbReference type="PROSITE" id="PS50853"/>
    </source>
</evidence>
<accession>A0A068R0A0</accession>
<feature type="compositionally biased region" description="Basic and acidic residues" evidence="1">
    <location>
        <begin position="226"/>
        <end position="249"/>
    </location>
</feature>
<evidence type="ECO:0000313" key="4">
    <source>
        <dbReference type="EMBL" id="CDG20618.1"/>
    </source>
</evidence>
<evidence type="ECO:0000313" key="5">
    <source>
        <dbReference type="Proteomes" id="UP000032735"/>
    </source>
</evidence>